<dbReference type="AlphaFoldDB" id="A0A517X1V9"/>
<keyword evidence="5" id="KW-1185">Reference proteome</keyword>
<evidence type="ECO:0000313" key="5">
    <source>
        <dbReference type="Proteomes" id="UP000318384"/>
    </source>
</evidence>
<feature type="domain" description="3-keto-alpha-glucoside-1,2-lyase/3-keto-2-hydroxy-glucal hydratase" evidence="3">
    <location>
        <begin position="26"/>
        <end position="217"/>
    </location>
</feature>
<name>A0A517X1V9_9PLAN</name>
<gene>
    <name evidence="4" type="ORF">V202x_49110</name>
</gene>
<sequence length="487" mass="54895" precursor="true">MRKTYQLPGIVLSLVVFSVSASAEDTVLFNGKDLDGWSYHRQGDKPAVELSDAWVVQNGLLVCTGASKSFLMHKGQFEDYVLTLEWRAKRVKNGVTVGAASSVYIHTIDEPGAFSAPKSVEVSINNDIGAVYFRDVKPSTDPKKWAFRAPKLPKKVEKDLGEWNRLKLISRGKRLTVIINDVVVNQIDGLNRTKGAFAIKSVPGFFKAPTYYRNIRVQPVSDAHLNDEKKATQQLAQFKAEIAKKEAAERAMRSEAERKKRMKQKALAKGWVDVDIAQEIDFKADAFRLPFPADAQKLEFDAKFKDISFTSPSTLAKLTRFYQIEMAKRGWKVAEKEIEEDSIDVTFKNGKAEVELSLNERSKGIKVDMDCKGLSFEGSNDPAALAALGIAQPKGHLFLQKEIQLPENIQSLKYDGDDRCTFKSSFELQKAFDYFSQQLRDKGYRETRRPIVSSKRLYTEFAKDGIEISVNVFTDVVGSRIILEYDE</sequence>
<evidence type="ECO:0000256" key="1">
    <source>
        <dbReference type="SAM" id="Coils"/>
    </source>
</evidence>
<keyword evidence="2" id="KW-0732">Signal</keyword>
<protein>
    <recommendedName>
        <fullName evidence="3">3-keto-alpha-glucoside-1,2-lyase/3-keto-2-hydroxy-glucal hydratase domain-containing protein</fullName>
    </recommendedName>
</protein>
<reference evidence="4 5" key="1">
    <citation type="submission" date="2019-03" db="EMBL/GenBank/DDBJ databases">
        <title>Deep-cultivation of Planctomycetes and their phenomic and genomic characterization uncovers novel biology.</title>
        <authorList>
            <person name="Wiegand S."/>
            <person name="Jogler M."/>
            <person name="Boedeker C."/>
            <person name="Pinto D."/>
            <person name="Vollmers J."/>
            <person name="Rivas-Marin E."/>
            <person name="Kohn T."/>
            <person name="Peeters S.H."/>
            <person name="Heuer A."/>
            <person name="Rast P."/>
            <person name="Oberbeckmann S."/>
            <person name="Bunk B."/>
            <person name="Jeske O."/>
            <person name="Meyerdierks A."/>
            <person name="Storesund J.E."/>
            <person name="Kallscheuer N."/>
            <person name="Luecker S."/>
            <person name="Lage O.M."/>
            <person name="Pohl T."/>
            <person name="Merkel B.J."/>
            <person name="Hornburger P."/>
            <person name="Mueller R.-W."/>
            <person name="Bruemmer F."/>
            <person name="Labrenz M."/>
            <person name="Spormann A.M."/>
            <person name="Op den Camp H."/>
            <person name="Overmann J."/>
            <person name="Amann R."/>
            <person name="Jetten M.S.M."/>
            <person name="Mascher T."/>
            <person name="Medema M.H."/>
            <person name="Devos D.P."/>
            <person name="Kaster A.-K."/>
            <person name="Ovreas L."/>
            <person name="Rohde M."/>
            <person name="Galperin M.Y."/>
            <person name="Jogler C."/>
        </authorList>
    </citation>
    <scope>NUCLEOTIDE SEQUENCE [LARGE SCALE GENOMIC DNA]</scope>
    <source>
        <strain evidence="4 5">V202</strain>
    </source>
</reference>
<dbReference type="Gene3D" id="2.60.120.560">
    <property type="entry name" value="Exo-inulinase, domain 1"/>
    <property type="match status" value="1"/>
</dbReference>
<feature type="coiled-coil region" evidence="1">
    <location>
        <begin position="228"/>
        <end position="265"/>
    </location>
</feature>
<organism evidence="4 5">
    <name type="scientific">Gimesia aquarii</name>
    <dbReference type="NCBI Taxonomy" id="2527964"/>
    <lineage>
        <taxon>Bacteria</taxon>
        <taxon>Pseudomonadati</taxon>
        <taxon>Planctomycetota</taxon>
        <taxon>Planctomycetia</taxon>
        <taxon>Planctomycetales</taxon>
        <taxon>Planctomycetaceae</taxon>
        <taxon>Gimesia</taxon>
    </lineage>
</organism>
<feature type="chain" id="PRO_5022208932" description="3-keto-alpha-glucoside-1,2-lyase/3-keto-2-hydroxy-glucal hydratase domain-containing protein" evidence="2">
    <location>
        <begin position="24"/>
        <end position="487"/>
    </location>
</feature>
<feature type="signal peptide" evidence="2">
    <location>
        <begin position="1"/>
        <end position="23"/>
    </location>
</feature>
<dbReference type="GO" id="GO:0016787">
    <property type="term" value="F:hydrolase activity"/>
    <property type="evidence" value="ECO:0007669"/>
    <property type="project" value="InterPro"/>
</dbReference>
<dbReference type="InterPro" id="IPR010496">
    <property type="entry name" value="AL/BT2_dom"/>
</dbReference>
<dbReference type="OrthoDB" id="231591at2"/>
<proteinExistence type="predicted"/>
<accession>A0A517X1V9</accession>
<evidence type="ECO:0000259" key="3">
    <source>
        <dbReference type="Pfam" id="PF06439"/>
    </source>
</evidence>
<dbReference type="RefSeq" id="WP_145179270.1">
    <property type="nucleotide sequence ID" value="NZ_CP037422.1"/>
</dbReference>
<evidence type="ECO:0000256" key="2">
    <source>
        <dbReference type="SAM" id="SignalP"/>
    </source>
</evidence>
<dbReference type="Proteomes" id="UP000318384">
    <property type="component" value="Chromosome"/>
</dbReference>
<evidence type="ECO:0000313" key="4">
    <source>
        <dbReference type="EMBL" id="QDU11488.1"/>
    </source>
</evidence>
<dbReference type="EMBL" id="CP037422">
    <property type="protein sequence ID" value="QDU11488.1"/>
    <property type="molecule type" value="Genomic_DNA"/>
</dbReference>
<keyword evidence="1" id="KW-0175">Coiled coil</keyword>
<dbReference type="Pfam" id="PF06439">
    <property type="entry name" value="3keto-disac_hyd"/>
    <property type="match status" value="1"/>
</dbReference>